<comment type="caution">
    <text evidence="2">The sequence shown here is derived from an EMBL/GenBank/DDBJ whole genome shotgun (WGS) entry which is preliminary data.</text>
</comment>
<dbReference type="Pfam" id="PF16137">
    <property type="entry name" value="DUF4845"/>
    <property type="match status" value="1"/>
</dbReference>
<gene>
    <name evidence="2" type="ORF">WNY58_08950</name>
</gene>
<dbReference type="Proteomes" id="UP001449225">
    <property type="component" value="Unassembled WGS sequence"/>
</dbReference>
<dbReference type="EMBL" id="JBBMRA010000006">
    <property type="protein sequence ID" value="MEM5536518.1"/>
    <property type="molecule type" value="Genomic_DNA"/>
</dbReference>
<keyword evidence="1" id="KW-1133">Transmembrane helix</keyword>
<evidence type="ECO:0000313" key="2">
    <source>
        <dbReference type="EMBL" id="MEM5536518.1"/>
    </source>
</evidence>
<keyword evidence="1" id="KW-0812">Transmembrane</keyword>
<protein>
    <submittedName>
        <fullName evidence="2">DUF4845 domain-containing protein</fullName>
    </submittedName>
</protein>
<feature type="transmembrane region" description="Helical" evidence="1">
    <location>
        <begin position="12"/>
        <end position="34"/>
    </location>
</feature>
<keyword evidence="1" id="KW-0472">Membrane</keyword>
<evidence type="ECO:0000256" key="1">
    <source>
        <dbReference type="SAM" id="Phobius"/>
    </source>
</evidence>
<evidence type="ECO:0000313" key="3">
    <source>
        <dbReference type="Proteomes" id="UP001449225"/>
    </source>
</evidence>
<name>A0ABU9TS18_9GAMM</name>
<organism evidence="2 3">
    <name type="scientific">Neptuniibacter pectenicola</name>
    <dbReference type="NCBI Taxonomy" id="1806669"/>
    <lineage>
        <taxon>Bacteria</taxon>
        <taxon>Pseudomonadati</taxon>
        <taxon>Pseudomonadota</taxon>
        <taxon>Gammaproteobacteria</taxon>
        <taxon>Oceanospirillales</taxon>
        <taxon>Oceanospirillaceae</taxon>
        <taxon>Neptuniibacter</taxon>
    </lineage>
</organism>
<dbReference type="InterPro" id="IPR032314">
    <property type="entry name" value="DUF4845"/>
</dbReference>
<sequence length="125" mass="14361">MKPTRKQQTGASFFSILIVLLVAGFFFSVAFKLYPAYLDYNTVDSVLTQVSTDRDELQKSIGSLKLDIGKKFRINQVKLPHKDSLVITKKEGVIRFVLDYEIRVPMFYNVDAMVKFEKQYEAIAP</sequence>
<keyword evidence="3" id="KW-1185">Reference proteome</keyword>
<dbReference type="RefSeq" id="WP_067982611.1">
    <property type="nucleotide sequence ID" value="NZ_CAXBCE010000001.1"/>
</dbReference>
<accession>A0ABU9TS18</accession>
<reference evidence="2 3" key="1">
    <citation type="submission" date="2024-03" db="EMBL/GenBank/DDBJ databases">
        <title>Community enrichment and isolation of bacterial strains for fucoidan degradation.</title>
        <authorList>
            <person name="Sichert A."/>
        </authorList>
    </citation>
    <scope>NUCLEOTIDE SEQUENCE [LARGE SCALE GENOMIC DNA]</scope>
    <source>
        <strain evidence="2 3">AS76</strain>
    </source>
</reference>
<proteinExistence type="predicted"/>